<evidence type="ECO:0000256" key="2">
    <source>
        <dbReference type="ARBA" id="ARBA00022737"/>
    </source>
</evidence>
<dbReference type="InterPro" id="IPR036179">
    <property type="entry name" value="Ig-like_dom_sf"/>
</dbReference>
<dbReference type="GO" id="GO:0007411">
    <property type="term" value="P:axon guidance"/>
    <property type="evidence" value="ECO:0007669"/>
    <property type="project" value="TreeGrafter"/>
</dbReference>
<dbReference type="FunFam" id="2.60.40.10:FF:000840">
    <property type="entry name" value="Roundabout guidance receptor 4"/>
    <property type="match status" value="1"/>
</dbReference>
<accession>A0A3Q2DAA5</accession>
<dbReference type="GO" id="GO:0007156">
    <property type="term" value="P:homophilic cell adhesion via plasma membrane adhesion molecules"/>
    <property type="evidence" value="ECO:0007669"/>
    <property type="project" value="TreeGrafter"/>
</dbReference>
<dbReference type="AlphaFoldDB" id="A0A3Q2DAA5"/>
<dbReference type="InterPro" id="IPR013783">
    <property type="entry name" value="Ig-like_fold"/>
</dbReference>
<dbReference type="InterPro" id="IPR003599">
    <property type="entry name" value="Ig_sub"/>
</dbReference>
<dbReference type="PANTHER" id="PTHR10075:SF103">
    <property type="entry name" value="ROUNDABOUT HOMOLOG 4"/>
    <property type="match status" value="1"/>
</dbReference>
<evidence type="ECO:0000256" key="7">
    <source>
        <dbReference type="SAM" id="SignalP"/>
    </source>
</evidence>
<protein>
    <recommendedName>
        <fullName evidence="8">Ig-like domain-containing protein</fullName>
    </recommendedName>
</protein>
<dbReference type="OMA" id="LHCNSIH"/>
<reference evidence="9" key="2">
    <citation type="submission" date="2025-09" db="UniProtKB">
        <authorList>
            <consortium name="Ensembl"/>
        </authorList>
    </citation>
    <scope>IDENTIFICATION</scope>
</reference>
<comment type="subcellular location">
    <subcellularLocation>
        <location evidence="1">Membrane</location>
    </subcellularLocation>
</comment>
<dbReference type="STRING" id="28743.ENSCVAP00000015414"/>
<dbReference type="Gene3D" id="2.60.40.10">
    <property type="entry name" value="Immunoglobulins"/>
    <property type="match status" value="3"/>
</dbReference>
<evidence type="ECO:0000256" key="4">
    <source>
        <dbReference type="ARBA" id="ARBA00023157"/>
    </source>
</evidence>
<keyword evidence="10" id="KW-1185">Reference proteome</keyword>
<dbReference type="PANTHER" id="PTHR10075">
    <property type="entry name" value="BASIGIN RELATED"/>
    <property type="match status" value="1"/>
</dbReference>
<dbReference type="GO" id="GO:0005886">
    <property type="term" value="C:plasma membrane"/>
    <property type="evidence" value="ECO:0007669"/>
    <property type="project" value="TreeGrafter"/>
</dbReference>
<evidence type="ECO:0000259" key="8">
    <source>
        <dbReference type="PROSITE" id="PS50835"/>
    </source>
</evidence>
<proteinExistence type="predicted"/>
<keyword evidence="6" id="KW-0393">Immunoglobulin domain</keyword>
<feature type="domain" description="Ig-like" evidence="8">
    <location>
        <begin position="27"/>
        <end position="121"/>
    </location>
</feature>
<dbReference type="InterPro" id="IPR007110">
    <property type="entry name" value="Ig-like_dom"/>
</dbReference>
<keyword evidence="5" id="KW-0325">Glycoprotein</keyword>
<dbReference type="Ensembl" id="ENSCVAT00000023521.1">
    <property type="protein sequence ID" value="ENSCVAP00000015414.1"/>
    <property type="gene ID" value="ENSCVAG00000018208.1"/>
</dbReference>
<dbReference type="InterPro" id="IPR013098">
    <property type="entry name" value="Ig_I-set"/>
</dbReference>
<dbReference type="FunFam" id="2.60.40.10:FF:000026">
    <property type="entry name" value="roundabout homolog 2 isoform X1"/>
    <property type="match status" value="1"/>
</dbReference>
<dbReference type="GeneTree" id="ENSGT00940000159193"/>
<dbReference type="GO" id="GO:0030424">
    <property type="term" value="C:axon"/>
    <property type="evidence" value="ECO:0007669"/>
    <property type="project" value="TreeGrafter"/>
</dbReference>
<dbReference type="GO" id="GO:0070593">
    <property type="term" value="P:dendrite self-avoidance"/>
    <property type="evidence" value="ECO:0007669"/>
    <property type="project" value="TreeGrafter"/>
</dbReference>
<evidence type="ECO:0000256" key="3">
    <source>
        <dbReference type="ARBA" id="ARBA00023136"/>
    </source>
</evidence>
<evidence type="ECO:0000256" key="1">
    <source>
        <dbReference type="ARBA" id="ARBA00004370"/>
    </source>
</evidence>
<dbReference type="GO" id="GO:0098632">
    <property type="term" value="F:cell-cell adhesion mediator activity"/>
    <property type="evidence" value="ECO:0007669"/>
    <property type="project" value="TreeGrafter"/>
</dbReference>
<feature type="signal peptide" evidence="7">
    <location>
        <begin position="1"/>
        <end position="20"/>
    </location>
</feature>
<dbReference type="PROSITE" id="PS50835">
    <property type="entry name" value="IG_LIKE"/>
    <property type="match status" value="3"/>
</dbReference>
<evidence type="ECO:0000313" key="9">
    <source>
        <dbReference type="Ensembl" id="ENSCVAP00000015414.1"/>
    </source>
</evidence>
<dbReference type="Proteomes" id="UP000265020">
    <property type="component" value="Unassembled WGS sequence"/>
</dbReference>
<feature type="domain" description="Ig-like" evidence="8">
    <location>
        <begin position="129"/>
        <end position="216"/>
    </location>
</feature>
<evidence type="ECO:0000256" key="5">
    <source>
        <dbReference type="ARBA" id="ARBA00023180"/>
    </source>
</evidence>
<feature type="domain" description="Ig-like" evidence="8">
    <location>
        <begin position="221"/>
        <end position="305"/>
    </location>
</feature>
<dbReference type="InterPro" id="IPR003598">
    <property type="entry name" value="Ig_sub2"/>
</dbReference>
<dbReference type="SMART" id="SM00409">
    <property type="entry name" value="IG"/>
    <property type="match status" value="3"/>
</dbReference>
<dbReference type="Pfam" id="PF07679">
    <property type="entry name" value="I-set"/>
    <property type="match status" value="1"/>
</dbReference>
<feature type="chain" id="PRO_5018677169" description="Ig-like domain-containing protein" evidence="7">
    <location>
        <begin position="21"/>
        <end position="373"/>
    </location>
</feature>
<keyword evidence="2" id="KW-0677">Repeat</keyword>
<organism evidence="9 10">
    <name type="scientific">Cyprinodon variegatus</name>
    <name type="common">Sheepshead minnow</name>
    <dbReference type="NCBI Taxonomy" id="28743"/>
    <lineage>
        <taxon>Eukaryota</taxon>
        <taxon>Metazoa</taxon>
        <taxon>Chordata</taxon>
        <taxon>Craniata</taxon>
        <taxon>Vertebrata</taxon>
        <taxon>Euteleostomi</taxon>
        <taxon>Actinopterygii</taxon>
        <taxon>Neopterygii</taxon>
        <taxon>Teleostei</taxon>
        <taxon>Neoteleostei</taxon>
        <taxon>Acanthomorphata</taxon>
        <taxon>Ovalentaria</taxon>
        <taxon>Atherinomorphae</taxon>
        <taxon>Cyprinodontiformes</taxon>
        <taxon>Cyprinodontidae</taxon>
        <taxon>Cyprinodon</taxon>
    </lineage>
</organism>
<dbReference type="Pfam" id="PF13927">
    <property type="entry name" value="Ig_3"/>
    <property type="match status" value="2"/>
</dbReference>
<name>A0A3Q2DAA5_CYPVA</name>
<keyword evidence="7" id="KW-0732">Signal</keyword>
<keyword evidence="4" id="KW-1015">Disulfide bond</keyword>
<dbReference type="FunFam" id="2.60.40.10:FF:000004">
    <property type="entry name" value="DCC isoform 1"/>
    <property type="match status" value="1"/>
</dbReference>
<dbReference type="SMART" id="SM00408">
    <property type="entry name" value="IGc2"/>
    <property type="match status" value="3"/>
</dbReference>
<keyword evidence="3" id="KW-0472">Membrane</keyword>
<dbReference type="SUPFAM" id="SSF48726">
    <property type="entry name" value="Immunoglobulin"/>
    <property type="match status" value="3"/>
</dbReference>
<sequence length="373" mass="40537">MMDQTGLLKLLGFLLCGTRAQTEDIAPSIVHQPSDVVAKLGDPATLSCRVDGSPKPTIEWLRNGQPLGTEMGAGPGQPLVLSEGSLFFLRVGGGKRGQSHEGVYACVARNSAGVAISRNASLFIAVLKDEFRAEPSDVEAAEGEAAVLNCEPPLGHPEPNVLWKKDGIPINNTDPHYTKLSGKLIVEPAEKSHSGSYVCEARNIMGVRQSRPARLSVLAKPAFVLRPENVSVRTGESAHFHCQAKGDPPPAVAWSRDRSPLPNGRYLINPDQTLQLHYVTAQDAGQYTCTAANHVGVVRATATLQVQGQFNSLYELFFQCFVLDLMLLEILQHQTESISFYPNGCRQPVILLLVSLNCSTNQESARRMTFRSQ</sequence>
<reference evidence="9" key="1">
    <citation type="submission" date="2025-08" db="UniProtKB">
        <authorList>
            <consortium name="Ensembl"/>
        </authorList>
    </citation>
    <scope>IDENTIFICATION</scope>
</reference>
<evidence type="ECO:0000313" key="10">
    <source>
        <dbReference type="Proteomes" id="UP000265020"/>
    </source>
</evidence>
<evidence type="ECO:0000256" key="6">
    <source>
        <dbReference type="ARBA" id="ARBA00023319"/>
    </source>
</evidence>